<name>A0A9Q0KIA5_9MAGN</name>
<protein>
    <submittedName>
        <fullName evidence="2">Uncharacterized protein</fullName>
    </submittedName>
</protein>
<feature type="transmembrane region" description="Helical" evidence="1">
    <location>
        <begin position="20"/>
        <end position="50"/>
    </location>
</feature>
<sequence>MGSSKDEKSRRLWRGLKTLFVLVTMLISLLVFSAPVLLVIADALLPSAILSTSLPLSFGTLCSHLRDYDFRYSLIDIPLISIARSAIIMCAYYFCDGPMLSRGPYLGVTALCSLLSLVFVSCKASYVFDGSKIDGNEGEKYERVMEMELFICSWILAVAHTVVAYRTSCRERRKMLVYKIDIEAVCACKKGFPVYQKLLKEERVNFTSIPQYCLSGSYSSGDQDFLGNWMVDARDKQSDHYPDVLILYRTFSLKSLEALPRLNVL</sequence>
<feature type="transmembrane region" description="Helical" evidence="1">
    <location>
        <begin position="106"/>
        <end position="127"/>
    </location>
</feature>
<dbReference type="PANTHER" id="PTHR34953">
    <property type="entry name" value="ALPHA/BETA HYDROLASE RELATED PROTEIN"/>
    <property type="match status" value="1"/>
</dbReference>
<proteinExistence type="predicted"/>
<dbReference type="AlphaFoldDB" id="A0A9Q0KIA5"/>
<comment type="caution">
    <text evidence="2">The sequence shown here is derived from an EMBL/GenBank/DDBJ whole genome shotgun (WGS) entry which is preliminary data.</text>
</comment>
<dbReference type="PANTHER" id="PTHR34953:SF1">
    <property type="entry name" value="ALPHA_BETA HYDROLASE RELATED PROTEIN"/>
    <property type="match status" value="1"/>
</dbReference>
<feature type="transmembrane region" description="Helical" evidence="1">
    <location>
        <begin position="70"/>
        <end position="94"/>
    </location>
</feature>
<keyword evidence="3" id="KW-1185">Reference proteome</keyword>
<evidence type="ECO:0000313" key="3">
    <source>
        <dbReference type="Proteomes" id="UP001141806"/>
    </source>
</evidence>
<accession>A0A9Q0KIA5</accession>
<dbReference type="EMBL" id="JAMYWD010000005">
    <property type="protein sequence ID" value="KAJ4970764.1"/>
    <property type="molecule type" value="Genomic_DNA"/>
</dbReference>
<organism evidence="2 3">
    <name type="scientific">Protea cynaroides</name>
    <dbReference type="NCBI Taxonomy" id="273540"/>
    <lineage>
        <taxon>Eukaryota</taxon>
        <taxon>Viridiplantae</taxon>
        <taxon>Streptophyta</taxon>
        <taxon>Embryophyta</taxon>
        <taxon>Tracheophyta</taxon>
        <taxon>Spermatophyta</taxon>
        <taxon>Magnoliopsida</taxon>
        <taxon>Proteales</taxon>
        <taxon>Proteaceae</taxon>
        <taxon>Protea</taxon>
    </lineage>
</organism>
<feature type="transmembrane region" description="Helical" evidence="1">
    <location>
        <begin position="147"/>
        <end position="165"/>
    </location>
</feature>
<dbReference type="OrthoDB" id="1914191at2759"/>
<reference evidence="2" key="1">
    <citation type="journal article" date="2023" name="Plant J.">
        <title>The genome of the king protea, Protea cynaroides.</title>
        <authorList>
            <person name="Chang J."/>
            <person name="Duong T.A."/>
            <person name="Schoeman C."/>
            <person name="Ma X."/>
            <person name="Roodt D."/>
            <person name="Barker N."/>
            <person name="Li Z."/>
            <person name="Van de Peer Y."/>
            <person name="Mizrachi E."/>
        </authorList>
    </citation>
    <scope>NUCLEOTIDE SEQUENCE</scope>
    <source>
        <tissue evidence="2">Young leaves</tissue>
    </source>
</reference>
<keyword evidence="1" id="KW-0812">Transmembrane</keyword>
<keyword evidence="1" id="KW-1133">Transmembrane helix</keyword>
<keyword evidence="1" id="KW-0472">Membrane</keyword>
<dbReference type="Proteomes" id="UP001141806">
    <property type="component" value="Unassembled WGS sequence"/>
</dbReference>
<gene>
    <name evidence="2" type="ORF">NE237_003863</name>
</gene>
<evidence type="ECO:0000313" key="2">
    <source>
        <dbReference type="EMBL" id="KAJ4970764.1"/>
    </source>
</evidence>
<evidence type="ECO:0000256" key="1">
    <source>
        <dbReference type="SAM" id="Phobius"/>
    </source>
</evidence>